<sequence length="86" mass="10074">MGEEEEEEEEKERCFMGFKRKLMRKVRLSTTLNLTTLQDELSSGQMDTIAIEDDWIIELKANGEFIYSVDTRVTIQRSQWNSNSHG</sequence>
<proteinExistence type="predicted"/>
<keyword evidence="2" id="KW-1185">Reference proteome</keyword>
<evidence type="ECO:0000313" key="2">
    <source>
        <dbReference type="Proteomes" id="UP001623348"/>
    </source>
</evidence>
<dbReference type="Proteomes" id="UP001623348">
    <property type="component" value="Unassembled WGS sequence"/>
</dbReference>
<name>A0ABC9XDB2_GRUJA</name>
<comment type="caution">
    <text evidence="1">The sequence shown here is derived from an EMBL/GenBank/DDBJ whole genome shotgun (WGS) entry which is preliminary data.</text>
</comment>
<dbReference type="EMBL" id="BAAFJT010000011">
    <property type="protein sequence ID" value="GAB0194712.1"/>
    <property type="molecule type" value="Genomic_DNA"/>
</dbReference>
<accession>A0ABC9XDB2</accession>
<gene>
    <name evidence="1" type="ORF">GRJ2_001936500</name>
</gene>
<dbReference type="AlphaFoldDB" id="A0ABC9XDB2"/>
<reference evidence="1 2" key="1">
    <citation type="submission" date="2024-06" db="EMBL/GenBank/DDBJ databases">
        <title>The draft genome of Grus japonensis, version 3.</title>
        <authorList>
            <person name="Nabeshima K."/>
            <person name="Suzuki S."/>
            <person name="Onuma M."/>
        </authorList>
    </citation>
    <scope>NUCLEOTIDE SEQUENCE [LARGE SCALE GENOMIC DNA]</scope>
    <source>
        <strain evidence="1 2">451A</strain>
    </source>
</reference>
<evidence type="ECO:0000313" key="1">
    <source>
        <dbReference type="EMBL" id="GAB0194712.1"/>
    </source>
</evidence>
<protein>
    <submittedName>
        <fullName evidence="1">Uncharacterized protein</fullName>
    </submittedName>
</protein>
<organism evidence="1 2">
    <name type="scientific">Grus japonensis</name>
    <name type="common">Japanese crane</name>
    <name type="synonym">Red-crowned crane</name>
    <dbReference type="NCBI Taxonomy" id="30415"/>
    <lineage>
        <taxon>Eukaryota</taxon>
        <taxon>Metazoa</taxon>
        <taxon>Chordata</taxon>
        <taxon>Craniata</taxon>
        <taxon>Vertebrata</taxon>
        <taxon>Euteleostomi</taxon>
        <taxon>Archelosauria</taxon>
        <taxon>Archosauria</taxon>
        <taxon>Dinosauria</taxon>
        <taxon>Saurischia</taxon>
        <taxon>Theropoda</taxon>
        <taxon>Coelurosauria</taxon>
        <taxon>Aves</taxon>
        <taxon>Neognathae</taxon>
        <taxon>Neoaves</taxon>
        <taxon>Gruiformes</taxon>
        <taxon>Gruidae</taxon>
        <taxon>Grus</taxon>
    </lineage>
</organism>